<gene>
    <name evidence="3" type="ORF">H1P_2510009</name>
</gene>
<accession>A0A563VS31</accession>
<keyword evidence="1" id="KW-1133">Transmembrane helix</keyword>
<dbReference type="PROSITE" id="PS50914">
    <property type="entry name" value="BON"/>
    <property type="match status" value="1"/>
</dbReference>
<evidence type="ECO:0000313" key="3">
    <source>
        <dbReference type="EMBL" id="VEP14264.1"/>
    </source>
</evidence>
<keyword evidence="4" id="KW-1185">Reference proteome</keyword>
<dbReference type="EMBL" id="CAACVJ010000170">
    <property type="protein sequence ID" value="VEP14264.1"/>
    <property type="molecule type" value="Genomic_DNA"/>
</dbReference>
<organism evidence="3 4">
    <name type="scientific">Hyella patelloides LEGE 07179</name>
    <dbReference type="NCBI Taxonomy" id="945734"/>
    <lineage>
        <taxon>Bacteria</taxon>
        <taxon>Bacillati</taxon>
        <taxon>Cyanobacteriota</taxon>
        <taxon>Cyanophyceae</taxon>
        <taxon>Pleurocapsales</taxon>
        <taxon>Hyellaceae</taxon>
        <taxon>Hyella</taxon>
    </lineage>
</organism>
<dbReference type="InterPro" id="IPR007055">
    <property type="entry name" value="BON_dom"/>
</dbReference>
<evidence type="ECO:0000313" key="4">
    <source>
        <dbReference type="Proteomes" id="UP000320055"/>
    </source>
</evidence>
<name>A0A563VS31_9CYAN</name>
<sequence length="150" mass="16950">MEQIQPEVSRLKYILARYSRQIWLTWILFSASIPVIYFILFNLHIRARNLEKNIIPIERIGLYGESDLNGLAQRVATTFEKDLILKDVSTVYVAQNGSTIVLKGAIANSRMLQRMTDIAKDVKGVTEVDTSQINVISSEAVQPSKQLSPN</sequence>
<dbReference type="AlphaFoldDB" id="A0A563VS31"/>
<keyword evidence="1" id="KW-0812">Transmembrane</keyword>
<evidence type="ECO:0000256" key="1">
    <source>
        <dbReference type="SAM" id="Phobius"/>
    </source>
</evidence>
<protein>
    <submittedName>
        <fullName evidence="3">LuxR family two component transcriptional regulator</fullName>
    </submittedName>
</protein>
<reference evidence="3 4" key="1">
    <citation type="submission" date="2019-01" db="EMBL/GenBank/DDBJ databases">
        <authorList>
            <person name="Brito A."/>
        </authorList>
    </citation>
    <scope>NUCLEOTIDE SEQUENCE [LARGE SCALE GENOMIC DNA]</scope>
    <source>
        <strain evidence="3">1</strain>
    </source>
</reference>
<proteinExistence type="predicted"/>
<keyword evidence="1" id="KW-0472">Membrane</keyword>
<feature type="transmembrane region" description="Helical" evidence="1">
    <location>
        <begin position="22"/>
        <end position="43"/>
    </location>
</feature>
<dbReference type="Proteomes" id="UP000320055">
    <property type="component" value="Unassembled WGS sequence"/>
</dbReference>
<evidence type="ECO:0000259" key="2">
    <source>
        <dbReference type="PROSITE" id="PS50914"/>
    </source>
</evidence>
<feature type="domain" description="BON" evidence="2">
    <location>
        <begin position="67"/>
        <end position="137"/>
    </location>
</feature>